<keyword evidence="3" id="KW-1185">Reference proteome</keyword>
<sequence length="163" mass="18153">MFSRAAHCGRAILAPLHASLLRRHLTIVPMAKVSPSMTGGRITLWKKNVGDFVACYDLLYEFDASGLTDIDEEENITTKMELESCDEGYLAVIFDPLVPHTCAKMVPGGTPVAMLCDSIEEMELIQAQFKVYGPEMPFPPDANVMPWHAYLRDPQRQDNSCCS</sequence>
<reference evidence="2 3" key="1">
    <citation type="submission" date="2019-03" db="EMBL/GenBank/DDBJ databases">
        <authorList>
            <person name="Gaulin E."/>
            <person name="Dumas B."/>
        </authorList>
    </citation>
    <scope>NUCLEOTIDE SEQUENCE [LARGE SCALE GENOMIC DNA]</scope>
    <source>
        <strain evidence="2">CBS 568.67</strain>
    </source>
</reference>
<dbReference type="AlphaFoldDB" id="A0A485KXI2"/>
<protein>
    <submittedName>
        <fullName evidence="2">Aste57867_13208 protein</fullName>
    </submittedName>
</protein>
<evidence type="ECO:0000313" key="3">
    <source>
        <dbReference type="Proteomes" id="UP000332933"/>
    </source>
</evidence>
<name>A0A485KXI2_9STRA</name>
<reference evidence="1" key="2">
    <citation type="submission" date="2019-06" db="EMBL/GenBank/DDBJ databases">
        <title>Genomics analysis of Aphanomyces spp. identifies a new class of oomycete effector associated with host adaptation.</title>
        <authorList>
            <person name="Gaulin E."/>
        </authorList>
    </citation>
    <scope>NUCLEOTIDE SEQUENCE</scope>
    <source>
        <strain evidence="1">CBS 578.67</strain>
    </source>
</reference>
<proteinExistence type="predicted"/>
<dbReference type="Proteomes" id="UP000332933">
    <property type="component" value="Unassembled WGS sequence"/>
</dbReference>
<dbReference type="EMBL" id="CAADRA010005459">
    <property type="protein sequence ID" value="VFT90048.1"/>
    <property type="molecule type" value="Genomic_DNA"/>
</dbReference>
<dbReference type="SUPFAM" id="SSF51230">
    <property type="entry name" value="Single hybrid motif"/>
    <property type="match status" value="1"/>
</dbReference>
<accession>A0A485KXI2</accession>
<dbReference type="EMBL" id="VJMH01005438">
    <property type="protein sequence ID" value="KAF0695995.1"/>
    <property type="molecule type" value="Genomic_DNA"/>
</dbReference>
<dbReference type="OrthoDB" id="537444at2759"/>
<dbReference type="Gene3D" id="2.40.50.100">
    <property type="match status" value="1"/>
</dbReference>
<dbReference type="InterPro" id="IPR011053">
    <property type="entry name" value="Single_hybrid_motif"/>
</dbReference>
<evidence type="ECO:0000313" key="1">
    <source>
        <dbReference type="EMBL" id="KAF0695995.1"/>
    </source>
</evidence>
<dbReference type="CDD" id="cd06849">
    <property type="entry name" value="lipoyl_domain"/>
    <property type="match status" value="1"/>
</dbReference>
<evidence type="ECO:0000313" key="2">
    <source>
        <dbReference type="EMBL" id="VFT90048.1"/>
    </source>
</evidence>
<organism evidence="2 3">
    <name type="scientific">Aphanomyces stellatus</name>
    <dbReference type="NCBI Taxonomy" id="120398"/>
    <lineage>
        <taxon>Eukaryota</taxon>
        <taxon>Sar</taxon>
        <taxon>Stramenopiles</taxon>
        <taxon>Oomycota</taxon>
        <taxon>Saprolegniomycetes</taxon>
        <taxon>Saprolegniales</taxon>
        <taxon>Verrucalvaceae</taxon>
        <taxon>Aphanomyces</taxon>
    </lineage>
</organism>
<gene>
    <name evidence="2" type="primary">Aste57867_13208</name>
    <name evidence="1" type="ORF">As57867_013159</name>
    <name evidence="2" type="ORF">ASTE57867_13208</name>
</gene>